<sequence length="237" mass="26124">MRVDIWSDIACPWCYIGKRRFEAALADFAHRDDVRVTWRSYQLDPELPERFQGSEAEYLAQAKGISAEQAEQMIAVVCDQAETVGLTYDYEHLVPANSLRGHQLLHLARRTPGIDVAAVKDDLLDAHFVRGEAISDPDVLVAIGARHGLDEDAVRTALEDDAIRAEVLADFRTARSIGVTGVPFFVLEDKYAISGAQPTELFAQALQKVWEETEPAPRNFITIDATDAPACGPEGCA</sequence>
<evidence type="ECO:0000313" key="2">
    <source>
        <dbReference type="EMBL" id="QGF25041.1"/>
    </source>
</evidence>
<dbReference type="GO" id="GO:0016491">
    <property type="term" value="F:oxidoreductase activity"/>
    <property type="evidence" value="ECO:0007669"/>
    <property type="project" value="InterPro"/>
</dbReference>
<name>A0A5Q2FF58_9ACTN</name>
<accession>A0A5Q2FF58</accession>
<dbReference type="EMBL" id="CP045725">
    <property type="protein sequence ID" value="QGF25041.1"/>
    <property type="molecule type" value="Genomic_DNA"/>
</dbReference>
<proteinExistence type="predicted"/>
<dbReference type="PANTHER" id="PTHR13887:SF41">
    <property type="entry name" value="THIOREDOXIN SUPERFAMILY PROTEIN"/>
    <property type="match status" value="1"/>
</dbReference>
<feature type="domain" description="DSBA-like thioredoxin" evidence="1">
    <location>
        <begin position="2"/>
        <end position="207"/>
    </location>
</feature>
<evidence type="ECO:0000313" key="3">
    <source>
        <dbReference type="Proteomes" id="UP000386847"/>
    </source>
</evidence>
<reference evidence="2 3" key="1">
    <citation type="submission" date="2019-10" db="EMBL/GenBank/DDBJ databases">
        <title>Genomic analysis of Raineyella sp. CBA3103.</title>
        <authorList>
            <person name="Roh S.W."/>
        </authorList>
    </citation>
    <scope>NUCLEOTIDE SEQUENCE [LARGE SCALE GENOMIC DNA]</scope>
    <source>
        <strain evidence="2 3">CBA3103</strain>
    </source>
</reference>
<dbReference type="Proteomes" id="UP000386847">
    <property type="component" value="Chromosome"/>
</dbReference>
<dbReference type="PANTHER" id="PTHR13887">
    <property type="entry name" value="GLUTATHIONE S-TRANSFERASE KAPPA"/>
    <property type="match status" value="1"/>
</dbReference>
<dbReference type="CDD" id="cd03024">
    <property type="entry name" value="DsbA_FrnE"/>
    <property type="match status" value="1"/>
</dbReference>
<gene>
    <name evidence="2" type="ORF">Rai3103_02605</name>
</gene>
<dbReference type="Gene3D" id="3.40.30.10">
    <property type="entry name" value="Glutaredoxin"/>
    <property type="match status" value="1"/>
</dbReference>
<organism evidence="2 3">
    <name type="scientific">Raineyella fluvialis</name>
    <dbReference type="NCBI Taxonomy" id="2662261"/>
    <lineage>
        <taxon>Bacteria</taxon>
        <taxon>Bacillati</taxon>
        <taxon>Actinomycetota</taxon>
        <taxon>Actinomycetes</taxon>
        <taxon>Propionibacteriales</taxon>
        <taxon>Propionibacteriaceae</taxon>
        <taxon>Raineyella</taxon>
    </lineage>
</organism>
<dbReference type="Pfam" id="PF01323">
    <property type="entry name" value="DSBA"/>
    <property type="match status" value="1"/>
</dbReference>
<dbReference type="AlphaFoldDB" id="A0A5Q2FF58"/>
<protein>
    <submittedName>
        <fullName evidence="2">Thioredoxin domain-containing protein</fullName>
    </submittedName>
</protein>
<dbReference type="KEGG" id="rain:Rai3103_02605"/>
<dbReference type="SUPFAM" id="SSF52833">
    <property type="entry name" value="Thioredoxin-like"/>
    <property type="match status" value="1"/>
</dbReference>
<dbReference type="InterPro" id="IPR001853">
    <property type="entry name" value="DSBA-like_thioredoxin_dom"/>
</dbReference>
<keyword evidence="3" id="KW-1185">Reference proteome</keyword>
<evidence type="ECO:0000259" key="1">
    <source>
        <dbReference type="Pfam" id="PF01323"/>
    </source>
</evidence>
<dbReference type="InterPro" id="IPR036249">
    <property type="entry name" value="Thioredoxin-like_sf"/>
</dbReference>